<name>A0A6N1NHL3_9VIRU</name>
<feature type="region of interest" description="Disordered" evidence="1">
    <location>
        <begin position="881"/>
        <end position="911"/>
    </location>
</feature>
<evidence type="ECO:0000256" key="1">
    <source>
        <dbReference type="SAM" id="MobiDB-lite"/>
    </source>
</evidence>
<evidence type="ECO:0000313" key="2">
    <source>
        <dbReference type="EMBL" id="QKU34140.1"/>
    </source>
</evidence>
<accession>A0A6N1NHL3</accession>
<protein>
    <submittedName>
        <fullName evidence="2">Putative pore coat assembly factor</fullName>
    </submittedName>
</protein>
<organism evidence="2">
    <name type="scientific">Tupanvirus deep ocean</name>
    <dbReference type="NCBI Taxonomy" id="2126984"/>
    <lineage>
        <taxon>Viruses</taxon>
        <taxon>Varidnaviria</taxon>
        <taxon>Bamfordvirae</taxon>
        <taxon>Nucleocytoviricota</taxon>
        <taxon>Megaviricetes</taxon>
        <taxon>Imitervirales</taxon>
        <taxon>Mimiviridae</taxon>
        <taxon>Megamimivirinae</taxon>
        <taxon>Tupanvirus</taxon>
        <taxon>Tupanvirus altamarinense</taxon>
    </lineage>
</organism>
<proteinExistence type="predicted"/>
<sequence>MKLAISNKFGYNAYLENNRASNTNNFNAPTDKSNIPNGIDIYNKNSLELNGHNQDNSFNIPVDFMSNNFKNNNSSNNKMEKFSVNDLNEIYAGNKNLSKKQKIKTISKKTKRNNGRSNSNEKNLIDVSEKLTDNAYSIRRILRENVNGNNKCSKRKQRPMDLVRSNKWVGIDPSMIVDNGSAEYPSKNEPENQPQYLSQFEAQTFDSEGLPSAPNDIYSTNDKAKLADLERKLSYKEGWSQYDQQGSMTYGIVADDQLTHDNMMPFFSTRHGYGTNDLRNEAVMDYKNQLFTGNLKSTWNKKQEVMPFFAPAKNLTFVYGTPVRSEDEITRYIPGRYHQNEVPFEQKRVTPGLNLEPDEVGTHGYHSMVRVFDKTVDELRVKPKITYEGRIIDGMRGQERPIQAPVIKYRPDTYKITTEDDLLPTDNIVDGPRTRDNFIMKETDRAGQHFEYTGGAYNKQDAVQQNVPEYMRPKIKYSEKSTFVLPKPLQKFSKVETQFNPNLNSYDTSATLKDLTINNDYVGAINNVPGSATYTNMMDVAKPTIKEITAETPQTHTNIMPNTMRGTVQPMDIANTTIKETTIDNKLNPHAASLSSMQRVYYNDVAKTTIKETTCEPVVPMNTGQMINIYANLTDNAKETIKETTVGIPYQTTITPINQQQRAPNPQDIARATTKETTVTIPYQTTITPINQQQRAPNPQDIARATTKETTVGIPYQTTITPINQQQRAPNPQDIARATTKETTVTIPYQTTITPVNQQQRAPNPQDIARTTIRETTVGIPYQTTITPINQQQRAPNPQDIARATTKETTVGIPYQTTITPINQQQRAPNPQDVARTTVRETIVQTPWNNFMTPINQQQRAPDPQDVARTTLKETTVGIPYQTTITPINQQQRAPDPQDVARTTTRETTVGIPYQTTITPVNQQQRAPNPQDIARSTVKETTVGIPYQTTITPINQQQRAPNPQDIARTTTRETTVGIPYQTTITPINQQQRAPNPQDVARTTTRETTIGIPYQTTITPINQQQRAPNPQDIARATIKETTVGIPYQTTITPINQQQRAPNLQDIAKTTIRETTVGIPYQTTITPINQQQRAPNPQDVARTTTRETTVGIPYQTVLTPINQQQRAPNPQDVARTTTRETTVGIPYQTVLTPVNQHQRAPNPQDVAKTTTRETTVTIPYNTHTTGIDRQQGRASAFDRTQLRTTTKEQTIGIPRNTHLVAVGQAQRAPNPQDVARTTIKEQTVQIPYNTQVVAVGQAQRAPDPQDGARTTTKETTVTIPYNTNTTAIGQANGQASTFDRTPLKSTVKETTIDNEYIGGANNDVYGKGYGYMAENMYAPNTNKQFTCQEVYITPAEGESKNRSYNDAYNAEIDDRKELLHWYYEPTKCGVNMGPDPNHMNLQLKIDDNRNHGPMIGYSVNNQLDRLKSQAYLKPTDNVCSDRFMDPMLLKQLESNPYNIPFYGNSDNN</sequence>
<reference evidence="2" key="2">
    <citation type="journal article" date="2018" name="Nat. Commun.">
        <title>Tailed giant Tupanvirus possesses the most complete translational apparatus of the known virosphere.</title>
        <authorList>
            <person name="Abrahao J."/>
            <person name="Silva L."/>
            <person name="Silva L.S."/>
            <person name="Khalil J.Y.B."/>
            <person name="Rodrigues R."/>
            <person name="Arantes T."/>
            <person name="Assis F."/>
            <person name="Boratto P."/>
            <person name="Andrade M."/>
            <person name="Kroon E.G."/>
            <person name="Ribeiro B."/>
            <person name="Bergier I."/>
            <person name="Seligmann H."/>
            <person name="Ghigo E."/>
            <person name="Colson P."/>
            <person name="Levasseur A."/>
            <person name="Kroemer G."/>
            <person name="Raoult D."/>
            <person name="La Scola B."/>
        </authorList>
    </citation>
    <scope>NUCLEOTIDE SEQUENCE [LARGE SCALE GENOMIC DNA]</scope>
    <source>
        <strain evidence="2">Deep ocean</strain>
    </source>
</reference>
<dbReference type="KEGG" id="vg:80517450"/>
<dbReference type="EMBL" id="MF405918">
    <property type="protein sequence ID" value="QKU34140.1"/>
    <property type="molecule type" value="Genomic_DNA"/>
</dbReference>
<reference evidence="2" key="1">
    <citation type="submission" date="2017-06" db="EMBL/GenBank/DDBJ databases">
        <authorList>
            <person name="Assis F.L."/>
            <person name="Abrahao J.S."/>
            <person name="Silva L."/>
            <person name="Khalil J.B."/>
            <person name="Rodrigues R."/>
            <person name="Silva L.S."/>
            <person name="Boratto P."/>
            <person name="Andrade M."/>
            <person name="Kroon E.G."/>
            <person name="Ribeiro B."/>
            <person name="Bergier I."/>
            <person name="Seligmann H."/>
            <person name="Ghigo E."/>
            <person name="Colson P."/>
            <person name="Levasseur A."/>
            <person name="Raoult D."/>
            <person name="Scola B.L."/>
        </authorList>
    </citation>
    <scope>NUCLEOTIDE SEQUENCE</scope>
    <source>
        <strain evidence="2">Deep ocean</strain>
    </source>
</reference>
<dbReference type="GeneID" id="80517450"/>
<dbReference type="RefSeq" id="YP_010780759.1">
    <property type="nucleotide sequence ID" value="NC_075038.1"/>
</dbReference>
<feature type="compositionally biased region" description="Polar residues" evidence="1">
    <location>
        <begin position="881"/>
        <end position="893"/>
    </location>
</feature>
<feature type="compositionally biased region" description="Polar residues" evidence="1">
    <location>
        <begin position="901"/>
        <end position="911"/>
    </location>
</feature>